<comment type="caution">
    <text evidence="5">The sequence shown here is derived from an EMBL/GenBank/DDBJ whole genome shotgun (WGS) entry which is preliminary data.</text>
</comment>
<dbReference type="InterPro" id="IPR002347">
    <property type="entry name" value="SDR_fam"/>
</dbReference>
<evidence type="ECO:0000256" key="3">
    <source>
        <dbReference type="ARBA" id="ARBA00067437"/>
    </source>
</evidence>
<dbReference type="FunFam" id="3.40.50.720:FF:000097">
    <property type="entry name" value="SDR family oxidoreductase"/>
    <property type="match status" value="1"/>
</dbReference>
<keyword evidence="6" id="KW-1185">Reference proteome</keyword>
<keyword evidence="2" id="KW-0560">Oxidoreductase</keyword>
<evidence type="ECO:0000256" key="2">
    <source>
        <dbReference type="ARBA" id="ARBA00023002"/>
    </source>
</evidence>
<dbReference type="RefSeq" id="WP_150968124.1">
    <property type="nucleotide sequence ID" value="NZ_VZDO01000002.1"/>
</dbReference>
<dbReference type="PRINTS" id="PR00080">
    <property type="entry name" value="SDRFAMILY"/>
</dbReference>
<dbReference type="InterPro" id="IPR036291">
    <property type="entry name" value="NAD(P)-bd_dom_sf"/>
</dbReference>
<dbReference type="GO" id="GO:0016614">
    <property type="term" value="F:oxidoreductase activity, acting on CH-OH group of donors"/>
    <property type="evidence" value="ECO:0007669"/>
    <property type="project" value="UniProtKB-ARBA"/>
</dbReference>
<dbReference type="PANTHER" id="PTHR48107">
    <property type="entry name" value="NADPH-DEPENDENT ALDEHYDE REDUCTASE-LIKE PROTEIN, CHLOROPLASTIC-RELATED"/>
    <property type="match status" value="1"/>
</dbReference>
<evidence type="ECO:0000313" key="6">
    <source>
        <dbReference type="Proteomes" id="UP000432089"/>
    </source>
</evidence>
<feature type="compositionally biased region" description="Pro residues" evidence="4">
    <location>
        <begin position="15"/>
        <end position="26"/>
    </location>
</feature>
<accession>A0A7V7TXL4</accession>
<dbReference type="PROSITE" id="PS00061">
    <property type="entry name" value="ADH_SHORT"/>
    <property type="match status" value="1"/>
</dbReference>
<evidence type="ECO:0000256" key="1">
    <source>
        <dbReference type="ARBA" id="ARBA00006484"/>
    </source>
</evidence>
<protein>
    <recommendedName>
        <fullName evidence="3">Uncharacterized oxidoreductase YghA</fullName>
    </recommendedName>
</protein>
<dbReference type="Proteomes" id="UP000432089">
    <property type="component" value="Unassembled WGS sequence"/>
</dbReference>
<dbReference type="Gene3D" id="3.40.50.720">
    <property type="entry name" value="NAD(P)-binding Rossmann-like Domain"/>
    <property type="match status" value="1"/>
</dbReference>
<evidence type="ECO:0000313" key="5">
    <source>
        <dbReference type="EMBL" id="KAB0681864.1"/>
    </source>
</evidence>
<comment type="similarity">
    <text evidence="1">Belongs to the short-chain dehydrogenases/reductases (SDR) family.</text>
</comment>
<dbReference type="EMBL" id="VZDO01000002">
    <property type="protein sequence ID" value="KAB0681864.1"/>
    <property type="molecule type" value="Genomic_DNA"/>
</dbReference>
<reference evidence="5 6" key="1">
    <citation type="submission" date="2019-09" db="EMBL/GenBank/DDBJ databases">
        <title>YIM 132180 draft genome.</title>
        <authorList>
            <person name="Zhang K."/>
        </authorList>
    </citation>
    <scope>NUCLEOTIDE SEQUENCE [LARGE SCALE GENOMIC DNA]</scope>
    <source>
        <strain evidence="5 6">YIM 132180</strain>
    </source>
</reference>
<dbReference type="Pfam" id="PF13561">
    <property type="entry name" value="adh_short_C2"/>
    <property type="match status" value="1"/>
</dbReference>
<name>A0A7V7TXL4_9HYPH</name>
<feature type="region of interest" description="Disordered" evidence="4">
    <location>
        <begin position="1"/>
        <end position="50"/>
    </location>
</feature>
<evidence type="ECO:0000256" key="4">
    <source>
        <dbReference type="SAM" id="MobiDB-lite"/>
    </source>
</evidence>
<dbReference type="PRINTS" id="PR00081">
    <property type="entry name" value="GDHRDH"/>
</dbReference>
<gene>
    <name evidence="5" type="ORF">F6X38_03325</name>
</gene>
<sequence>MADRLTMQDPRKQYPQPPFPRQPQPVPGEAAKMDPKPDHGEESYKGSGKLTDRKALITGGDSGIGRAAAIAYAREGADVAIVYLPDEEADAREVIALIEAEGRKAVALPTDITVEANARKLVADAVAQLGGLDILVINAGRQQNREDISKVSSEDFDKTMKTNLYAMHWIAQEAVPHLPPGASVITTASVQAYEPSAILLDYATTKAGIVAYTKALAKQLMEKGIRANVVAPGPFWTALQSSGGQPPEKVMKFGAESAYGRPGQPVEIAPVYVLLASQEGSYISGEVYGVTGGAGVA</sequence>
<dbReference type="NCBIfam" id="NF004782">
    <property type="entry name" value="PRK06128.1"/>
    <property type="match status" value="1"/>
</dbReference>
<organism evidence="5 6">
    <name type="scientific">Plantimonas leprariae</name>
    <dbReference type="NCBI Taxonomy" id="2615207"/>
    <lineage>
        <taxon>Bacteria</taxon>
        <taxon>Pseudomonadati</taxon>
        <taxon>Pseudomonadota</taxon>
        <taxon>Alphaproteobacteria</taxon>
        <taxon>Hyphomicrobiales</taxon>
        <taxon>Aurantimonadaceae</taxon>
        <taxon>Plantimonas</taxon>
    </lineage>
</organism>
<dbReference type="AlphaFoldDB" id="A0A7V7TXL4"/>
<dbReference type="InterPro" id="IPR020904">
    <property type="entry name" value="Sc_DH/Rdtase_CS"/>
</dbReference>
<feature type="compositionally biased region" description="Basic and acidic residues" evidence="4">
    <location>
        <begin position="31"/>
        <end position="50"/>
    </location>
</feature>
<dbReference type="SUPFAM" id="SSF51735">
    <property type="entry name" value="NAD(P)-binding Rossmann-fold domains"/>
    <property type="match status" value="1"/>
</dbReference>
<proteinExistence type="inferred from homology"/>
<dbReference type="PANTHER" id="PTHR48107:SF16">
    <property type="entry name" value="NADPH-DEPENDENT ALDEHYDE REDUCTASE 1, CHLOROPLASTIC"/>
    <property type="match status" value="1"/>
</dbReference>